<keyword evidence="5" id="KW-0547">Nucleotide-binding</keyword>
<evidence type="ECO:0000256" key="8">
    <source>
        <dbReference type="ARBA" id="ARBA00023012"/>
    </source>
</evidence>
<dbReference type="GO" id="GO:0000155">
    <property type="term" value="F:phosphorelay sensor kinase activity"/>
    <property type="evidence" value="ECO:0007669"/>
    <property type="project" value="InterPro"/>
</dbReference>
<dbReference type="InterPro" id="IPR011712">
    <property type="entry name" value="Sig_transdc_His_kin_sub3_dim/P"/>
</dbReference>
<dbReference type="EC" id="2.7.13.3" evidence="2"/>
<keyword evidence="9" id="KW-0472">Membrane</keyword>
<keyword evidence="6 11" id="KW-0418">Kinase</keyword>
<dbReference type="Pfam" id="PF07730">
    <property type="entry name" value="HisKA_3"/>
    <property type="match status" value="1"/>
</dbReference>
<protein>
    <recommendedName>
        <fullName evidence="2">histidine kinase</fullName>
        <ecNumber evidence="2">2.7.13.3</ecNumber>
    </recommendedName>
</protein>
<reference evidence="11 12" key="1">
    <citation type="submission" date="2019-02" db="EMBL/GenBank/DDBJ databases">
        <title>Sequencing the genomes of 1000 actinobacteria strains.</title>
        <authorList>
            <person name="Klenk H.-P."/>
        </authorList>
    </citation>
    <scope>NUCLEOTIDE SEQUENCE [LARGE SCALE GENOMIC DNA]</scope>
    <source>
        <strain evidence="11 12">DSM 16932</strain>
    </source>
</reference>
<keyword evidence="4" id="KW-0808">Transferase</keyword>
<evidence type="ECO:0000256" key="3">
    <source>
        <dbReference type="ARBA" id="ARBA00022553"/>
    </source>
</evidence>
<evidence type="ECO:0000256" key="4">
    <source>
        <dbReference type="ARBA" id="ARBA00022679"/>
    </source>
</evidence>
<dbReference type="PANTHER" id="PTHR24421:SF10">
    <property type="entry name" value="NITRATE_NITRITE SENSOR PROTEIN NARQ"/>
    <property type="match status" value="1"/>
</dbReference>
<evidence type="ECO:0000256" key="7">
    <source>
        <dbReference type="ARBA" id="ARBA00022840"/>
    </source>
</evidence>
<feature type="transmembrane region" description="Helical" evidence="9">
    <location>
        <begin position="160"/>
        <end position="179"/>
    </location>
</feature>
<dbReference type="InterPro" id="IPR036890">
    <property type="entry name" value="HATPase_C_sf"/>
</dbReference>
<dbReference type="GO" id="GO:0016020">
    <property type="term" value="C:membrane"/>
    <property type="evidence" value="ECO:0007669"/>
    <property type="project" value="InterPro"/>
</dbReference>
<name>A0A4Q7M5J7_9MICO</name>
<evidence type="ECO:0000313" key="12">
    <source>
        <dbReference type="Proteomes" id="UP000293852"/>
    </source>
</evidence>
<evidence type="ECO:0000256" key="2">
    <source>
        <dbReference type="ARBA" id="ARBA00012438"/>
    </source>
</evidence>
<dbReference type="OrthoDB" id="227596at2"/>
<dbReference type="InterPro" id="IPR050482">
    <property type="entry name" value="Sensor_HK_TwoCompSys"/>
</dbReference>
<keyword evidence="12" id="KW-1185">Reference proteome</keyword>
<dbReference type="PANTHER" id="PTHR24421">
    <property type="entry name" value="NITRATE/NITRITE SENSOR PROTEIN NARX-RELATED"/>
    <property type="match status" value="1"/>
</dbReference>
<organism evidence="11 12">
    <name type="scientific">Xylanimonas ulmi</name>
    <dbReference type="NCBI Taxonomy" id="228973"/>
    <lineage>
        <taxon>Bacteria</taxon>
        <taxon>Bacillati</taxon>
        <taxon>Actinomycetota</taxon>
        <taxon>Actinomycetes</taxon>
        <taxon>Micrococcales</taxon>
        <taxon>Promicromonosporaceae</taxon>
        <taxon>Xylanimonas</taxon>
    </lineage>
</organism>
<keyword evidence="7" id="KW-0067">ATP-binding</keyword>
<dbReference type="CDD" id="cd16917">
    <property type="entry name" value="HATPase_UhpB-NarQ-NarX-like"/>
    <property type="match status" value="1"/>
</dbReference>
<dbReference type="EMBL" id="SGWX01000001">
    <property type="protein sequence ID" value="RZS63265.1"/>
    <property type="molecule type" value="Genomic_DNA"/>
</dbReference>
<gene>
    <name evidence="11" type="ORF">EV386_3628</name>
</gene>
<keyword evidence="9" id="KW-0812">Transmembrane</keyword>
<feature type="domain" description="Signal transduction histidine kinase subgroup 3 dimerisation and phosphoacceptor" evidence="10">
    <location>
        <begin position="209"/>
        <end position="274"/>
    </location>
</feature>
<dbReference type="GO" id="GO:0005524">
    <property type="term" value="F:ATP binding"/>
    <property type="evidence" value="ECO:0007669"/>
    <property type="project" value="UniProtKB-KW"/>
</dbReference>
<dbReference type="Gene3D" id="1.20.5.1930">
    <property type="match status" value="1"/>
</dbReference>
<feature type="transmembrane region" description="Helical" evidence="9">
    <location>
        <begin position="23"/>
        <end position="42"/>
    </location>
</feature>
<comment type="catalytic activity">
    <reaction evidence="1">
        <text>ATP + protein L-histidine = ADP + protein N-phospho-L-histidine.</text>
        <dbReference type="EC" id="2.7.13.3"/>
    </reaction>
</comment>
<keyword evidence="8" id="KW-0902">Two-component regulatory system</keyword>
<feature type="transmembrane region" description="Helical" evidence="9">
    <location>
        <begin position="63"/>
        <end position="81"/>
    </location>
</feature>
<accession>A0A4Q7M5J7</accession>
<evidence type="ECO:0000256" key="5">
    <source>
        <dbReference type="ARBA" id="ARBA00022741"/>
    </source>
</evidence>
<dbReference type="Gene3D" id="3.30.565.10">
    <property type="entry name" value="Histidine kinase-like ATPase, C-terminal domain"/>
    <property type="match status" value="1"/>
</dbReference>
<dbReference type="RefSeq" id="WP_130416648.1">
    <property type="nucleotide sequence ID" value="NZ_SGWX01000001.1"/>
</dbReference>
<keyword evidence="9" id="KW-1133">Transmembrane helix</keyword>
<feature type="transmembrane region" description="Helical" evidence="9">
    <location>
        <begin position="87"/>
        <end position="111"/>
    </location>
</feature>
<evidence type="ECO:0000313" key="11">
    <source>
        <dbReference type="EMBL" id="RZS63265.1"/>
    </source>
</evidence>
<comment type="caution">
    <text evidence="11">The sequence shown here is derived from an EMBL/GenBank/DDBJ whole genome shotgun (WGS) entry which is preliminary data.</text>
</comment>
<proteinExistence type="predicted"/>
<sequence>MASPTPAPGSPLQSRARHVWGEAWRVVVAGLVGVAGFALPGAESERTAALAEVPVEYIAPDPGFLLLDAALGVASLGLLLLRRRAPLTIACVLAAFTTLGGAPAGAWTIAVVSLATHRRWRRIAVAMVPALAATVGHRLLSPLAVMPEGGDRIDALVRELITAAVLTALLVAIGAYIGARRDLVRSLRERAAAAELEQARRTEQARAGERARIAREMHDVLAHRMSLVAMHAGALTYREGLSPQQVREAASVIRDSAHQALDELRDVLGVLREEGAARPSRPQPTLADLDDLVAEARAAGCDVRLPVDLPDVTALASGVSRSAFRILQEALTNARKHAPGAPVRVEVSGDEADGLSLLISNPAPVASSAGASAGHGARASAAVAPALPASGLGLAGLVERAELAGGSLSFGERAGRFLVRAWLPWTT</sequence>
<evidence type="ECO:0000256" key="1">
    <source>
        <dbReference type="ARBA" id="ARBA00000085"/>
    </source>
</evidence>
<dbReference type="Proteomes" id="UP000293852">
    <property type="component" value="Unassembled WGS sequence"/>
</dbReference>
<dbReference type="SUPFAM" id="SSF55874">
    <property type="entry name" value="ATPase domain of HSP90 chaperone/DNA topoisomerase II/histidine kinase"/>
    <property type="match status" value="1"/>
</dbReference>
<evidence type="ECO:0000256" key="6">
    <source>
        <dbReference type="ARBA" id="ARBA00022777"/>
    </source>
</evidence>
<evidence type="ECO:0000256" key="9">
    <source>
        <dbReference type="SAM" id="Phobius"/>
    </source>
</evidence>
<evidence type="ECO:0000259" key="10">
    <source>
        <dbReference type="Pfam" id="PF07730"/>
    </source>
</evidence>
<dbReference type="GO" id="GO:0046983">
    <property type="term" value="F:protein dimerization activity"/>
    <property type="evidence" value="ECO:0007669"/>
    <property type="project" value="InterPro"/>
</dbReference>
<dbReference type="AlphaFoldDB" id="A0A4Q7M5J7"/>
<keyword evidence="3" id="KW-0597">Phosphoprotein</keyword>
<feature type="transmembrane region" description="Helical" evidence="9">
    <location>
        <begin position="123"/>
        <end position="140"/>
    </location>
</feature>